<evidence type="ECO:0000313" key="2">
    <source>
        <dbReference type="Proteomes" id="UP001165101"/>
    </source>
</evidence>
<sequence length="176" mass="18923">MSFVIRQSSRSLLRVASKRTTTPIFTSAIRLNSTVVESESKPVDPKITAIVSEISKLTLLETSSLIAELKTTLNIPDIAFSAAGAAPAAAPTEAAAEEVKEEPQEKTIFNIKLASFDAKNKAKIIKEVKTLLGLSLVESKKFVESAPKVLKENVAKEDAEKIKTTLEGLGAKVDLE</sequence>
<keyword evidence="2" id="KW-1185">Reference proteome</keyword>
<protein>
    <submittedName>
        <fullName evidence="1">Unnamed protein product</fullName>
    </submittedName>
</protein>
<proteinExistence type="predicted"/>
<dbReference type="EMBL" id="BSXV01002397">
    <property type="protein sequence ID" value="GME95636.1"/>
    <property type="molecule type" value="Genomic_DNA"/>
</dbReference>
<evidence type="ECO:0000313" key="1">
    <source>
        <dbReference type="EMBL" id="GME95636.1"/>
    </source>
</evidence>
<gene>
    <name evidence="1" type="ORF">Cboi01_000399000</name>
</gene>
<name>A0ACB5TVI3_CANBO</name>
<dbReference type="Proteomes" id="UP001165101">
    <property type="component" value="Unassembled WGS sequence"/>
</dbReference>
<organism evidence="1 2">
    <name type="scientific">Candida boidinii</name>
    <name type="common">Yeast</name>
    <dbReference type="NCBI Taxonomy" id="5477"/>
    <lineage>
        <taxon>Eukaryota</taxon>
        <taxon>Fungi</taxon>
        <taxon>Dikarya</taxon>
        <taxon>Ascomycota</taxon>
        <taxon>Saccharomycotina</taxon>
        <taxon>Pichiomycetes</taxon>
        <taxon>Pichiales</taxon>
        <taxon>Pichiaceae</taxon>
        <taxon>Ogataea</taxon>
        <taxon>Ogataea/Candida clade</taxon>
    </lineage>
</organism>
<reference evidence="1" key="1">
    <citation type="submission" date="2023-04" db="EMBL/GenBank/DDBJ databases">
        <title>Candida boidinii NBRC 1967.</title>
        <authorList>
            <person name="Ichikawa N."/>
            <person name="Sato H."/>
            <person name="Tonouchi N."/>
        </authorList>
    </citation>
    <scope>NUCLEOTIDE SEQUENCE</scope>
    <source>
        <strain evidence="1">NBRC 1967</strain>
    </source>
</reference>
<comment type="caution">
    <text evidence="1">The sequence shown here is derived from an EMBL/GenBank/DDBJ whole genome shotgun (WGS) entry which is preliminary data.</text>
</comment>
<accession>A0ACB5TVI3</accession>